<name>A0A835MM19_9ROSI</name>
<dbReference type="PRINTS" id="PR00620">
    <property type="entry name" value="HISTONEH2A"/>
</dbReference>
<dbReference type="OrthoDB" id="786413at2759"/>
<comment type="subunit">
    <text evidence="1">The nucleosome is a histone octamer containing two molecules each of H2A, H2B, H3 and H4 assembled in one H3-H4 heterotetramer and two H2A-H2B heterodimers. The octamer wraps approximately 147 bp of DNA.</text>
</comment>
<dbReference type="Proteomes" id="UP000657918">
    <property type="component" value="Chromosome 16"/>
</dbReference>
<dbReference type="EMBL" id="JADGMS010000016">
    <property type="protein sequence ID" value="KAF9665901.1"/>
    <property type="molecule type" value="Genomic_DNA"/>
</dbReference>
<comment type="similarity">
    <text evidence="1">Belongs to the histone H2A family.</text>
</comment>
<keyword evidence="1" id="KW-0539">Nucleus</keyword>
<dbReference type="SUPFAM" id="SSF47113">
    <property type="entry name" value="Histone-fold"/>
    <property type="match status" value="1"/>
</dbReference>
<comment type="caution">
    <text evidence="2">The sequence shown here is derived from an EMBL/GenBank/DDBJ whole genome shotgun (WGS) entry which is preliminary data.</text>
</comment>
<organism evidence="2 3">
    <name type="scientific">Salix dunnii</name>
    <dbReference type="NCBI Taxonomy" id="1413687"/>
    <lineage>
        <taxon>Eukaryota</taxon>
        <taxon>Viridiplantae</taxon>
        <taxon>Streptophyta</taxon>
        <taxon>Embryophyta</taxon>
        <taxon>Tracheophyta</taxon>
        <taxon>Spermatophyta</taxon>
        <taxon>Magnoliopsida</taxon>
        <taxon>eudicotyledons</taxon>
        <taxon>Gunneridae</taxon>
        <taxon>Pentapetalae</taxon>
        <taxon>rosids</taxon>
        <taxon>fabids</taxon>
        <taxon>Malpighiales</taxon>
        <taxon>Salicaceae</taxon>
        <taxon>Saliceae</taxon>
        <taxon>Salix</taxon>
    </lineage>
</organism>
<evidence type="ECO:0000256" key="1">
    <source>
        <dbReference type="RuleBase" id="RU003767"/>
    </source>
</evidence>
<accession>A0A835MM19</accession>
<evidence type="ECO:0000313" key="2">
    <source>
        <dbReference type="EMBL" id="KAF9665901.1"/>
    </source>
</evidence>
<keyword evidence="3" id="KW-1185">Reference proteome</keyword>
<keyword evidence="1" id="KW-0158">Chromosome</keyword>
<evidence type="ECO:0000313" key="3">
    <source>
        <dbReference type="Proteomes" id="UP000657918"/>
    </source>
</evidence>
<dbReference type="GO" id="GO:0046982">
    <property type="term" value="F:protein heterodimerization activity"/>
    <property type="evidence" value="ECO:0007669"/>
    <property type="project" value="InterPro"/>
</dbReference>
<keyword evidence="1" id="KW-0544">Nucleosome core</keyword>
<dbReference type="GO" id="GO:0030527">
    <property type="term" value="F:structural constituent of chromatin"/>
    <property type="evidence" value="ECO:0007669"/>
    <property type="project" value="InterPro"/>
</dbReference>
<keyword evidence="1" id="KW-0238">DNA-binding</keyword>
<dbReference type="InterPro" id="IPR002119">
    <property type="entry name" value="Histone_H2A"/>
</dbReference>
<dbReference type="GO" id="GO:0000786">
    <property type="term" value="C:nucleosome"/>
    <property type="evidence" value="ECO:0007669"/>
    <property type="project" value="UniProtKB-KW"/>
</dbReference>
<reference evidence="2 3" key="1">
    <citation type="submission" date="2020-10" db="EMBL/GenBank/DDBJ databases">
        <title>Plant Genome Project.</title>
        <authorList>
            <person name="Zhang R.-G."/>
        </authorList>
    </citation>
    <scope>NUCLEOTIDE SEQUENCE [LARGE SCALE GENOMIC DNA]</scope>
    <source>
        <strain evidence="2">FAFU-HL-1</strain>
        <tissue evidence="2">Leaf</tissue>
    </source>
</reference>
<dbReference type="Gene3D" id="1.10.20.10">
    <property type="entry name" value="Histone, subunit A"/>
    <property type="match status" value="1"/>
</dbReference>
<dbReference type="GO" id="GO:0005634">
    <property type="term" value="C:nucleus"/>
    <property type="evidence" value="ECO:0007669"/>
    <property type="project" value="UniProtKB-SubCell"/>
</dbReference>
<gene>
    <name evidence="2" type="ORF">SADUNF_Sadunf16G0173000</name>
</gene>
<proteinExistence type="inferred from homology"/>
<comment type="subcellular location">
    <subcellularLocation>
        <location evidence="1">Nucleus</location>
    </subcellularLocation>
</comment>
<dbReference type="GO" id="GO:0003677">
    <property type="term" value="F:DNA binding"/>
    <property type="evidence" value="ECO:0007669"/>
    <property type="project" value="UniProtKB-KW"/>
</dbReference>
<dbReference type="InterPro" id="IPR009072">
    <property type="entry name" value="Histone-fold"/>
</dbReference>
<protein>
    <recommendedName>
        <fullName evidence="1">Histone H2A</fullName>
    </recommendedName>
</protein>
<dbReference type="PANTHER" id="PTHR23430">
    <property type="entry name" value="HISTONE H2A"/>
    <property type="match status" value="1"/>
</dbReference>
<dbReference type="AlphaFoldDB" id="A0A835MM19"/>
<sequence>MVLKAPASIEYFLHTYVLYSFYVYGQYCIKGKYAECLGAGAPVYLSIVLEYLATEILELVRNAARDNKKNRGMREHCGCFFTMHCNSHSVAALGDWHGESFVESSGRNGEIRRVKKNSHRGKMEVEGNTRVVELKELINGGLASLVDYY</sequence>
<dbReference type="SMART" id="SM00414">
    <property type="entry name" value="H2A"/>
    <property type="match status" value="1"/>
</dbReference>